<dbReference type="Pfam" id="PF00892">
    <property type="entry name" value="EamA"/>
    <property type="match status" value="2"/>
</dbReference>
<evidence type="ECO:0000256" key="7">
    <source>
        <dbReference type="ARBA" id="ARBA00022985"/>
    </source>
</evidence>
<dbReference type="AlphaFoldDB" id="A0A327Q9G7"/>
<dbReference type="SUPFAM" id="SSF103481">
    <property type="entry name" value="Multidrug resistance efflux transporter EmrE"/>
    <property type="match status" value="2"/>
</dbReference>
<feature type="transmembrane region" description="Helical" evidence="11">
    <location>
        <begin position="62"/>
        <end position="80"/>
    </location>
</feature>
<dbReference type="Gene3D" id="1.10.3730.20">
    <property type="match status" value="2"/>
</dbReference>
<feature type="transmembrane region" description="Helical" evidence="11">
    <location>
        <begin position="92"/>
        <end position="114"/>
    </location>
</feature>
<organism evidence="13 14">
    <name type="scientific">Chitinophaga skermanii</name>
    <dbReference type="NCBI Taxonomy" id="331697"/>
    <lineage>
        <taxon>Bacteria</taxon>
        <taxon>Pseudomonadati</taxon>
        <taxon>Bacteroidota</taxon>
        <taxon>Chitinophagia</taxon>
        <taxon>Chitinophagales</taxon>
        <taxon>Chitinophagaceae</taxon>
        <taxon>Chitinophaga</taxon>
    </lineage>
</organism>
<evidence type="ECO:0000256" key="8">
    <source>
        <dbReference type="ARBA" id="ARBA00022989"/>
    </source>
</evidence>
<keyword evidence="5" id="KW-0441">Lipid A biosynthesis</keyword>
<evidence type="ECO:0000256" key="11">
    <source>
        <dbReference type="SAM" id="Phobius"/>
    </source>
</evidence>
<proteinExistence type="predicted"/>
<reference evidence="13 14" key="1">
    <citation type="submission" date="2018-06" db="EMBL/GenBank/DDBJ databases">
        <title>Genomic Encyclopedia of Archaeal and Bacterial Type Strains, Phase II (KMG-II): from individual species to whole genera.</title>
        <authorList>
            <person name="Goeker M."/>
        </authorList>
    </citation>
    <scope>NUCLEOTIDE SEQUENCE [LARGE SCALE GENOMIC DNA]</scope>
    <source>
        <strain evidence="13 14">DSM 23857</strain>
    </source>
</reference>
<dbReference type="EMBL" id="QLLL01000008">
    <property type="protein sequence ID" value="RAJ00342.1"/>
    <property type="molecule type" value="Genomic_DNA"/>
</dbReference>
<feature type="transmembrane region" description="Helical" evidence="11">
    <location>
        <begin position="147"/>
        <end position="166"/>
    </location>
</feature>
<comment type="caution">
    <text evidence="13">The sequence shown here is derived from an EMBL/GenBank/DDBJ whole genome shotgun (WGS) entry which is preliminary data.</text>
</comment>
<feature type="transmembrane region" description="Helical" evidence="11">
    <location>
        <begin position="215"/>
        <end position="233"/>
    </location>
</feature>
<dbReference type="GO" id="GO:0009103">
    <property type="term" value="P:lipopolysaccharide biosynthetic process"/>
    <property type="evidence" value="ECO:0007669"/>
    <property type="project" value="UniProtKB-KW"/>
</dbReference>
<keyword evidence="14" id="KW-1185">Reference proteome</keyword>
<evidence type="ECO:0000256" key="5">
    <source>
        <dbReference type="ARBA" id="ARBA00022556"/>
    </source>
</evidence>
<keyword evidence="6 11" id="KW-0812">Transmembrane</keyword>
<feature type="transmembrane region" description="Helical" evidence="11">
    <location>
        <begin position="6"/>
        <end position="23"/>
    </location>
</feature>
<sequence>MSLSALTLIIIAAIVHAFWNFTTKKVNGKLPFYWCTSLFAVGMFVPYVVYQLFQHDLPFDQITLGFSALSAVLHLLYFVALQTGYRKADLSVVYPIARGSGPLCSVTGAILLFHEKPGTLAILGIVLIILGVVMMTLTGWKHDKRIVTGLGYGALTGLFIASYTIADKIAVVDYHVSVVFITLASMILPFVLLFPYTAAKRSEYAIELKTHWKPAFIVAACQPLSYILVLIAMKTTPVSYVAPARELSIVFGVFFGVHSLKEKDRVKRILGALVILAGIVLLAID</sequence>
<dbReference type="InterPro" id="IPR037185">
    <property type="entry name" value="EmrE-like"/>
</dbReference>
<dbReference type="RefSeq" id="WP_111599467.1">
    <property type="nucleotide sequence ID" value="NZ_QLLL01000008.1"/>
</dbReference>
<evidence type="ECO:0000256" key="1">
    <source>
        <dbReference type="ARBA" id="ARBA00004651"/>
    </source>
</evidence>
<dbReference type="Proteomes" id="UP000249547">
    <property type="component" value="Unassembled WGS sequence"/>
</dbReference>
<dbReference type="InterPro" id="IPR000620">
    <property type="entry name" value="EamA_dom"/>
</dbReference>
<dbReference type="PANTHER" id="PTHR30561:SF9">
    <property type="entry name" value="4-AMINO-4-DEOXY-L-ARABINOSE-PHOSPHOUNDECAPRENOL FLIPPASE SUBUNIT ARNF-RELATED"/>
    <property type="match status" value="1"/>
</dbReference>
<comment type="subcellular location">
    <subcellularLocation>
        <location evidence="1">Cell membrane</location>
        <topology evidence="1">Multi-pass membrane protein</topology>
    </subcellularLocation>
</comment>
<keyword evidence="2" id="KW-1003">Cell membrane</keyword>
<evidence type="ECO:0000256" key="2">
    <source>
        <dbReference type="ARBA" id="ARBA00022475"/>
    </source>
</evidence>
<evidence type="ECO:0000256" key="4">
    <source>
        <dbReference type="ARBA" id="ARBA00022519"/>
    </source>
</evidence>
<keyword evidence="4" id="KW-0997">Cell inner membrane</keyword>
<feature type="transmembrane region" description="Helical" evidence="11">
    <location>
        <begin position="120"/>
        <end position="140"/>
    </location>
</feature>
<evidence type="ECO:0000313" key="13">
    <source>
        <dbReference type="EMBL" id="RAJ00342.1"/>
    </source>
</evidence>
<gene>
    <name evidence="13" type="ORF">LX64_04044</name>
</gene>
<evidence type="ECO:0000256" key="10">
    <source>
        <dbReference type="ARBA" id="ARBA00023136"/>
    </source>
</evidence>
<feature type="transmembrane region" description="Helical" evidence="11">
    <location>
        <begin position="30"/>
        <end position="50"/>
    </location>
</feature>
<dbReference type="OrthoDB" id="157232at2"/>
<keyword evidence="9" id="KW-0443">Lipid metabolism</keyword>
<dbReference type="GO" id="GO:0022857">
    <property type="term" value="F:transmembrane transporter activity"/>
    <property type="evidence" value="ECO:0007669"/>
    <property type="project" value="InterPro"/>
</dbReference>
<dbReference type="GO" id="GO:0005886">
    <property type="term" value="C:plasma membrane"/>
    <property type="evidence" value="ECO:0007669"/>
    <property type="project" value="UniProtKB-SubCell"/>
</dbReference>
<dbReference type="InterPro" id="IPR000390">
    <property type="entry name" value="Small_drug/metabolite_transptr"/>
</dbReference>
<protein>
    <submittedName>
        <fullName evidence="13">Putative membrane protein</fullName>
    </submittedName>
</protein>
<evidence type="ECO:0000256" key="6">
    <source>
        <dbReference type="ARBA" id="ARBA00022692"/>
    </source>
</evidence>
<dbReference type="GO" id="GO:0009245">
    <property type="term" value="P:lipid A biosynthetic process"/>
    <property type="evidence" value="ECO:0007669"/>
    <property type="project" value="UniProtKB-KW"/>
</dbReference>
<evidence type="ECO:0000313" key="14">
    <source>
        <dbReference type="Proteomes" id="UP000249547"/>
    </source>
</evidence>
<evidence type="ECO:0000256" key="9">
    <source>
        <dbReference type="ARBA" id="ARBA00023098"/>
    </source>
</evidence>
<keyword evidence="3" id="KW-0444">Lipid biosynthesis</keyword>
<evidence type="ECO:0000259" key="12">
    <source>
        <dbReference type="Pfam" id="PF00892"/>
    </source>
</evidence>
<feature type="transmembrane region" description="Helical" evidence="11">
    <location>
        <begin position="239"/>
        <end position="257"/>
    </location>
</feature>
<accession>A0A327Q9G7</accession>
<feature type="domain" description="EamA" evidence="12">
    <location>
        <begin position="149"/>
        <end position="283"/>
    </location>
</feature>
<keyword evidence="7" id="KW-0448">Lipopolysaccharide biosynthesis</keyword>
<evidence type="ECO:0000256" key="3">
    <source>
        <dbReference type="ARBA" id="ARBA00022516"/>
    </source>
</evidence>
<feature type="domain" description="EamA" evidence="12">
    <location>
        <begin position="4"/>
        <end position="136"/>
    </location>
</feature>
<feature type="transmembrane region" description="Helical" evidence="11">
    <location>
        <begin position="269"/>
        <end position="284"/>
    </location>
</feature>
<feature type="transmembrane region" description="Helical" evidence="11">
    <location>
        <begin position="172"/>
        <end position="194"/>
    </location>
</feature>
<keyword evidence="10 11" id="KW-0472">Membrane</keyword>
<keyword evidence="8 11" id="KW-1133">Transmembrane helix</keyword>
<name>A0A327Q9G7_9BACT</name>
<dbReference type="PANTHER" id="PTHR30561">
    <property type="entry name" value="SMR FAMILY PROTON-DEPENDENT DRUG EFFLUX TRANSPORTER SUGE"/>
    <property type="match status" value="1"/>
</dbReference>